<dbReference type="InterPro" id="IPR036249">
    <property type="entry name" value="Thioredoxin-like_sf"/>
</dbReference>
<dbReference type="RefSeq" id="WP_237978980.1">
    <property type="nucleotide sequence ID" value="NZ_JAKNCT010000008.1"/>
</dbReference>
<dbReference type="PANTHER" id="PTHR32234:SF3">
    <property type="entry name" value="SUPPRESSION OF COPPER SENSITIVITY PROTEIN"/>
    <property type="match status" value="1"/>
</dbReference>
<gene>
    <name evidence="11" type="ORF">MAF45_07310</name>
</gene>
<evidence type="ECO:0000313" key="12">
    <source>
        <dbReference type="Proteomes" id="UP001297600"/>
    </source>
</evidence>
<dbReference type="PROSITE" id="PS00194">
    <property type="entry name" value="THIOREDOXIN_1"/>
    <property type="match status" value="1"/>
</dbReference>
<comment type="caution">
    <text evidence="11">The sequence shown here is derived from an EMBL/GenBank/DDBJ whole genome shotgun (WGS) entry which is preliminary data.</text>
</comment>
<protein>
    <submittedName>
        <fullName evidence="11">Thioredoxin family protein</fullName>
    </submittedName>
</protein>
<keyword evidence="12" id="KW-1185">Reference proteome</keyword>
<feature type="transmembrane region" description="Helical" evidence="8">
    <location>
        <begin position="578"/>
        <end position="599"/>
    </location>
</feature>
<evidence type="ECO:0000256" key="5">
    <source>
        <dbReference type="ARBA" id="ARBA00022989"/>
    </source>
</evidence>
<dbReference type="Proteomes" id="UP001297600">
    <property type="component" value="Unassembled WGS sequence"/>
</dbReference>
<evidence type="ECO:0000256" key="2">
    <source>
        <dbReference type="ARBA" id="ARBA00022475"/>
    </source>
</evidence>
<name>A0ABS9MRV2_9BURK</name>
<dbReference type="Pfam" id="PF13899">
    <property type="entry name" value="Thioredoxin_7"/>
    <property type="match status" value="1"/>
</dbReference>
<keyword evidence="4" id="KW-0201">Cytochrome c-type biogenesis</keyword>
<organism evidence="11 12">
    <name type="scientific">Mesosutterella porci</name>
    <dbReference type="NCBI Taxonomy" id="2915351"/>
    <lineage>
        <taxon>Bacteria</taxon>
        <taxon>Pseudomonadati</taxon>
        <taxon>Pseudomonadota</taxon>
        <taxon>Betaproteobacteria</taxon>
        <taxon>Burkholderiales</taxon>
        <taxon>Sutterellaceae</taxon>
        <taxon>Mesosutterella</taxon>
    </lineage>
</organism>
<dbReference type="InterPro" id="IPR013766">
    <property type="entry name" value="Thioredoxin_domain"/>
</dbReference>
<dbReference type="PROSITE" id="PS51352">
    <property type="entry name" value="THIOREDOXIN_2"/>
    <property type="match status" value="1"/>
</dbReference>
<keyword evidence="5 8" id="KW-1133">Transmembrane helix</keyword>
<keyword evidence="2" id="KW-1003">Cell membrane</keyword>
<evidence type="ECO:0000259" key="10">
    <source>
        <dbReference type="PROSITE" id="PS51352"/>
    </source>
</evidence>
<proteinExistence type="predicted"/>
<sequence length="721" mass="74864">MKGLPAAFAALALAASLSAAASGVFQHQQPAAGALPSAAAQATPAATAPEAAVRVRLLADRTAALPGRPLQLAVELRHAPGWHTYWKNPGEAGAPTEFAWSLPAGWRVSGPRWPAPEPRTDQGITSYTVSGRALYPFQAFVPPDAGGQAKLSVHVSWIACREQCVPGEASALLTLPVAASDSASADARAIGQALEASPRPLKDGVSAAAGRGVLLLTAVNGLRPQQFIPEQPGLLDETKAQVRDAASGKARLALWLSPKLKSGPARISGVLFAEDSTGRSRPFALDITPAVLPPGAQLPKPAPVVQAPPAGSSPGGEASRLTLASAALFAALGGLILNLMPCVFPVLSLKMLGLVRASGERRLLPHGLAFTTGVLLSMAALSALLLALKAMGSEIGWGFQLQNPLVVLLLALLFWAITLNLAGLYEFTFGSRAAGAVASKTPARGVAGSFFTGILAVVAASPCTAPFMGAAVGFALAQPGAVSIIVFLSLGLGMSLPWLLLTLFPGWTRRLPRPGAWMETLRHVMAVPVGLAALWLLWVLSRQVSLPGLACAVAALLLAGLALLLLGLSQRGRRGARYWSTFPLAVAAALVVAVGAGRFNAASSEAAQGWKAWSPEAVQEALSSGSPVFVDFTAAWCVTCQVNQAAVVNTSEARQLFARYGYARLAADWTSRDEKISRELNRYGRSGVPLYLVISRDGRVDVLPELLTPEALAAALKRGAS</sequence>
<dbReference type="InterPro" id="IPR017937">
    <property type="entry name" value="Thioredoxin_CS"/>
</dbReference>
<reference evidence="11 12" key="1">
    <citation type="submission" date="2022-02" db="EMBL/GenBank/DDBJ databases">
        <title>Mesosutterella porci, a novel member of the family Sutterellaceae from pig feces.</title>
        <authorList>
            <person name="Wylensek D."/>
            <person name="Clavel T."/>
        </authorList>
    </citation>
    <scope>NUCLEOTIDE SEQUENCE [LARGE SCALE GENOMIC DNA]</scope>
    <source>
        <strain evidence="12">oilRF-744-wt-GAM-9</strain>
    </source>
</reference>
<dbReference type="Pfam" id="PF02683">
    <property type="entry name" value="DsbD_TM"/>
    <property type="match status" value="1"/>
</dbReference>
<feature type="signal peptide" evidence="9">
    <location>
        <begin position="1"/>
        <end position="21"/>
    </location>
</feature>
<feature type="transmembrane region" description="Helical" evidence="8">
    <location>
        <begin position="323"/>
        <end position="347"/>
    </location>
</feature>
<dbReference type="InterPro" id="IPR003834">
    <property type="entry name" value="Cyt_c_assmbl_TM_dom"/>
</dbReference>
<keyword evidence="6 8" id="KW-0472">Membrane</keyword>
<dbReference type="Gene3D" id="3.40.30.10">
    <property type="entry name" value="Glutaredoxin"/>
    <property type="match status" value="1"/>
</dbReference>
<evidence type="ECO:0000256" key="8">
    <source>
        <dbReference type="SAM" id="Phobius"/>
    </source>
</evidence>
<dbReference type="InterPro" id="IPR028250">
    <property type="entry name" value="DsbDN"/>
</dbReference>
<dbReference type="Pfam" id="PF11412">
    <property type="entry name" value="DsbD_N"/>
    <property type="match status" value="1"/>
</dbReference>
<accession>A0ABS9MRV2</accession>
<feature type="transmembrane region" description="Helical" evidence="8">
    <location>
        <begin position="408"/>
        <end position="429"/>
    </location>
</feature>
<feature type="transmembrane region" description="Helical" evidence="8">
    <location>
        <begin position="520"/>
        <end position="540"/>
    </location>
</feature>
<keyword evidence="7" id="KW-0676">Redox-active center</keyword>
<evidence type="ECO:0000256" key="6">
    <source>
        <dbReference type="ARBA" id="ARBA00023136"/>
    </source>
</evidence>
<feature type="transmembrane region" description="Helical" evidence="8">
    <location>
        <begin position="368"/>
        <end position="388"/>
    </location>
</feature>
<dbReference type="PANTHER" id="PTHR32234">
    <property type="entry name" value="THIOL:DISULFIDE INTERCHANGE PROTEIN DSBD"/>
    <property type="match status" value="1"/>
</dbReference>
<dbReference type="InterPro" id="IPR035671">
    <property type="entry name" value="DsbD_gamma"/>
</dbReference>
<feature type="transmembrane region" description="Helical" evidence="8">
    <location>
        <begin position="546"/>
        <end position="566"/>
    </location>
</feature>
<dbReference type="CDD" id="cd02953">
    <property type="entry name" value="DsbDgamma"/>
    <property type="match status" value="1"/>
</dbReference>
<keyword evidence="3 8" id="KW-0812">Transmembrane</keyword>
<dbReference type="SUPFAM" id="SSF52833">
    <property type="entry name" value="Thioredoxin-like"/>
    <property type="match status" value="1"/>
</dbReference>
<feature type="domain" description="Thioredoxin" evidence="10">
    <location>
        <begin position="590"/>
        <end position="721"/>
    </location>
</feature>
<evidence type="ECO:0000256" key="4">
    <source>
        <dbReference type="ARBA" id="ARBA00022748"/>
    </source>
</evidence>
<evidence type="ECO:0000256" key="1">
    <source>
        <dbReference type="ARBA" id="ARBA00004651"/>
    </source>
</evidence>
<evidence type="ECO:0000256" key="3">
    <source>
        <dbReference type="ARBA" id="ARBA00022692"/>
    </source>
</evidence>
<dbReference type="EMBL" id="JAKNCT010000008">
    <property type="protein sequence ID" value="MCG5031247.1"/>
    <property type="molecule type" value="Genomic_DNA"/>
</dbReference>
<evidence type="ECO:0000313" key="11">
    <source>
        <dbReference type="EMBL" id="MCG5031247.1"/>
    </source>
</evidence>
<comment type="subcellular location">
    <subcellularLocation>
        <location evidence="1">Cell membrane</location>
        <topology evidence="1">Multi-pass membrane protein</topology>
    </subcellularLocation>
</comment>
<evidence type="ECO:0000256" key="7">
    <source>
        <dbReference type="ARBA" id="ARBA00023284"/>
    </source>
</evidence>
<feature type="transmembrane region" description="Helical" evidence="8">
    <location>
        <begin position="482"/>
        <end position="508"/>
    </location>
</feature>
<feature type="transmembrane region" description="Helical" evidence="8">
    <location>
        <begin position="450"/>
        <end position="476"/>
    </location>
</feature>
<evidence type="ECO:0000256" key="9">
    <source>
        <dbReference type="SAM" id="SignalP"/>
    </source>
</evidence>
<feature type="chain" id="PRO_5045090916" evidence="9">
    <location>
        <begin position="22"/>
        <end position="721"/>
    </location>
</feature>
<keyword evidence="9" id="KW-0732">Signal</keyword>